<gene>
    <name evidence="1" type="ORF">HCBG_08593</name>
</gene>
<dbReference type="RefSeq" id="XP_045283742.1">
    <property type="nucleotide sequence ID" value="XM_045435642.1"/>
</dbReference>
<keyword evidence="2" id="KW-1185">Reference proteome</keyword>
<sequence length="137" mass="14687">MPLFIPLSPQQLKAAVGCMDKLSPGLPLPVTSSFSNDTDSSDSLNPDGCCRHCRHYRSPQRRPVRSGQKVWLVRLDISIRFSPQAIVISPGDPAGSRGPLASPGAGSVRQSQSLLEFAGAGLAVPPLHTESQRFQAR</sequence>
<evidence type="ECO:0000313" key="2">
    <source>
        <dbReference type="Proteomes" id="UP000001631"/>
    </source>
</evidence>
<reference evidence="1" key="1">
    <citation type="submission" date="2009-02" db="EMBL/GenBank/DDBJ databases">
        <title>The Genome Sequence of Ajellomyces capsulatus strain G186AR.</title>
        <authorList>
            <consortium name="The Broad Institute Genome Sequencing Platform"/>
            <person name="Champion M."/>
            <person name="Cuomo C."/>
            <person name="Ma L.-J."/>
            <person name="Henn M.R."/>
            <person name="Sil A."/>
            <person name="Goldman B."/>
            <person name="Young S.K."/>
            <person name="Kodira C.D."/>
            <person name="Zeng Q."/>
            <person name="Koehrsen M."/>
            <person name="Alvarado L."/>
            <person name="Berlin A."/>
            <person name="Borenstein D."/>
            <person name="Chen Z."/>
            <person name="Engels R."/>
            <person name="Freedman E."/>
            <person name="Gellesch M."/>
            <person name="Goldberg J."/>
            <person name="Griggs A."/>
            <person name="Gujja S."/>
            <person name="Heiman D."/>
            <person name="Hepburn T."/>
            <person name="Howarth C."/>
            <person name="Jen D."/>
            <person name="Larson L."/>
            <person name="Lewis B."/>
            <person name="Mehta T."/>
            <person name="Park D."/>
            <person name="Pearson M."/>
            <person name="Roberts A."/>
            <person name="Saif S."/>
            <person name="Shea T."/>
            <person name="Shenoy N."/>
            <person name="Sisk P."/>
            <person name="Stolte C."/>
            <person name="Sykes S."/>
            <person name="Walk T."/>
            <person name="White J."/>
            <person name="Yandava C."/>
            <person name="Klein B."/>
            <person name="McEwen J.G."/>
            <person name="Puccia R."/>
            <person name="Goldman G.H."/>
            <person name="Felipe M.S."/>
            <person name="Nino-Vega G."/>
            <person name="San-Blas G."/>
            <person name="Taylor J."/>
            <person name="Mendoza L."/>
            <person name="Galagan J."/>
            <person name="Nusbaum C."/>
            <person name="Birren B."/>
        </authorList>
    </citation>
    <scope>NUCLEOTIDE SEQUENCE</scope>
    <source>
        <strain evidence="1">G186AR</strain>
    </source>
</reference>
<dbReference type="HOGENOM" id="CLU_1864562_0_0_1"/>
<dbReference type="InParanoid" id="C0NZL3"/>
<protein>
    <submittedName>
        <fullName evidence="1">Uncharacterized protein</fullName>
    </submittedName>
</protein>
<organism evidence="1 2">
    <name type="scientific">Ajellomyces capsulatus (strain G186AR / H82 / ATCC MYA-2454 / RMSCC 2432)</name>
    <name type="common">Darling's disease fungus</name>
    <name type="synonym">Histoplasma capsulatum</name>
    <dbReference type="NCBI Taxonomy" id="447093"/>
    <lineage>
        <taxon>Eukaryota</taxon>
        <taxon>Fungi</taxon>
        <taxon>Dikarya</taxon>
        <taxon>Ascomycota</taxon>
        <taxon>Pezizomycotina</taxon>
        <taxon>Eurotiomycetes</taxon>
        <taxon>Eurotiomycetidae</taxon>
        <taxon>Onygenales</taxon>
        <taxon>Ajellomycetaceae</taxon>
        <taxon>Histoplasma</taxon>
    </lineage>
</organism>
<proteinExistence type="predicted"/>
<accession>C0NZL3</accession>
<name>C0NZL3_AJECG</name>
<dbReference type="Proteomes" id="UP000001631">
    <property type="component" value="Unassembled WGS sequence"/>
</dbReference>
<dbReference type="AlphaFoldDB" id="C0NZL3"/>
<dbReference type="EMBL" id="GG663378">
    <property type="protein sequence ID" value="EEH03261.1"/>
    <property type="molecule type" value="Genomic_DNA"/>
</dbReference>
<evidence type="ECO:0000313" key="1">
    <source>
        <dbReference type="EMBL" id="EEH03261.1"/>
    </source>
</evidence>
<dbReference type="GeneID" id="69041609"/>